<proteinExistence type="predicted"/>
<dbReference type="Proteomes" id="UP000504638">
    <property type="component" value="Unplaced"/>
</dbReference>
<evidence type="ECO:0000313" key="4">
    <source>
        <dbReference type="RefSeq" id="XP_033534392.1"/>
    </source>
</evidence>
<dbReference type="EMBL" id="ML975156">
    <property type="protein sequence ID" value="KAF1812761.1"/>
    <property type="molecule type" value="Genomic_DNA"/>
</dbReference>
<reference evidence="4" key="3">
    <citation type="submission" date="2025-04" db="UniProtKB">
        <authorList>
            <consortium name="RefSeq"/>
        </authorList>
    </citation>
    <scope>IDENTIFICATION</scope>
    <source>
        <strain evidence="4">CBS 781.70</strain>
    </source>
</reference>
<organism evidence="2">
    <name type="scientific">Eremomyces bilateralis CBS 781.70</name>
    <dbReference type="NCBI Taxonomy" id="1392243"/>
    <lineage>
        <taxon>Eukaryota</taxon>
        <taxon>Fungi</taxon>
        <taxon>Dikarya</taxon>
        <taxon>Ascomycota</taxon>
        <taxon>Pezizomycotina</taxon>
        <taxon>Dothideomycetes</taxon>
        <taxon>Dothideomycetes incertae sedis</taxon>
        <taxon>Eremomycetales</taxon>
        <taxon>Eremomycetaceae</taxon>
        <taxon>Eremomyces</taxon>
    </lineage>
</organism>
<accession>A0A6G1G494</accession>
<name>A0A6G1G494_9PEZI</name>
<sequence>PTVSSPFTFPSTNLPLGNTPPPTGRRPIAIPQRYPDPASPFLAAYPPSLLRHGIPAMTWYSFVDTISAFLTARVGKRAISHAGDIAAGLGKVPQQFCKDTVNHAKPIVKDLGKHAKKGNILSVVGGAIGGAVRLTVGTATRLVGSVLSLPGNAITTAANPQTPRGRAEAYAAAANKDWLYSRGLQLSLMTTEELCNLVGVSVAQVL</sequence>
<feature type="compositionally biased region" description="Polar residues" evidence="1">
    <location>
        <begin position="1"/>
        <end position="12"/>
    </location>
</feature>
<gene>
    <name evidence="2 4" type="ORF">P152DRAFT_385417</name>
</gene>
<evidence type="ECO:0000313" key="3">
    <source>
        <dbReference type="Proteomes" id="UP000504638"/>
    </source>
</evidence>
<dbReference type="OrthoDB" id="37659at2759"/>
<feature type="non-terminal residue" evidence="2">
    <location>
        <position position="1"/>
    </location>
</feature>
<dbReference type="InterPro" id="IPR053221">
    <property type="entry name" value="Burnettramic_acid_biosynth"/>
</dbReference>
<dbReference type="RefSeq" id="XP_033534392.1">
    <property type="nucleotide sequence ID" value="XM_033675819.1"/>
</dbReference>
<evidence type="ECO:0000313" key="2">
    <source>
        <dbReference type="EMBL" id="KAF1812761.1"/>
    </source>
</evidence>
<feature type="non-terminal residue" evidence="2">
    <location>
        <position position="206"/>
    </location>
</feature>
<reference evidence="4" key="2">
    <citation type="submission" date="2020-04" db="EMBL/GenBank/DDBJ databases">
        <authorList>
            <consortium name="NCBI Genome Project"/>
        </authorList>
    </citation>
    <scope>NUCLEOTIDE SEQUENCE</scope>
    <source>
        <strain evidence="4">CBS 781.70</strain>
    </source>
</reference>
<protein>
    <submittedName>
        <fullName evidence="2 4">Uncharacterized protein</fullName>
    </submittedName>
</protein>
<dbReference type="GeneID" id="54416389"/>
<dbReference type="AlphaFoldDB" id="A0A6G1G494"/>
<reference evidence="2 4" key="1">
    <citation type="submission" date="2020-01" db="EMBL/GenBank/DDBJ databases">
        <authorList>
            <consortium name="DOE Joint Genome Institute"/>
            <person name="Haridas S."/>
            <person name="Albert R."/>
            <person name="Binder M."/>
            <person name="Bloem J."/>
            <person name="Labutti K."/>
            <person name="Salamov A."/>
            <person name="Andreopoulos B."/>
            <person name="Baker S.E."/>
            <person name="Barry K."/>
            <person name="Bills G."/>
            <person name="Bluhm B.H."/>
            <person name="Cannon C."/>
            <person name="Castanera R."/>
            <person name="Culley D.E."/>
            <person name="Daum C."/>
            <person name="Ezra D."/>
            <person name="Gonzalez J.B."/>
            <person name="Henrissat B."/>
            <person name="Kuo A."/>
            <person name="Liang C."/>
            <person name="Lipzen A."/>
            <person name="Lutzoni F."/>
            <person name="Magnuson J."/>
            <person name="Mondo S."/>
            <person name="Nolan M."/>
            <person name="Ohm R."/>
            <person name="Pangilinan J."/>
            <person name="Park H.-J."/>
            <person name="Ramirez L."/>
            <person name="Alfaro M."/>
            <person name="Sun H."/>
            <person name="Tritt A."/>
            <person name="Yoshinaga Y."/>
            <person name="Zwiers L.-H."/>
            <person name="Turgeon B.G."/>
            <person name="Goodwin S.B."/>
            <person name="Spatafora J.W."/>
            <person name="Crous P.W."/>
            <person name="Grigoriev I.V."/>
        </authorList>
    </citation>
    <scope>NUCLEOTIDE SEQUENCE</scope>
    <source>
        <strain evidence="2 4">CBS 781.70</strain>
    </source>
</reference>
<dbReference type="PANTHER" id="PTHR38887:SF1">
    <property type="entry name" value="RAS MODIFICATION PROTEIN ERF4"/>
    <property type="match status" value="1"/>
</dbReference>
<feature type="region of interest" description="Disordered" evidence="1">
    <location>
        <begin position="1"/>
        <end position="26"/>
    </location>
</feature>
<evidence type="ECO:0000256" key="1">
    <source>
        <dbReference type="SAM" id="MobiDB-lite"/>
    </source>
</evidence>
<dbReference type="PANTHER" id="PTHR38887">
    <property type="entry name" value="CHROMOSOME 21, WHOLE GENOME SHOTGUN SEQUENCE"/>
    <property type="match status" value="1"/>
</dbReference>
<keyword evidence="3" id="KW-1185">Reference proteome</keyword>